<reference evidence="5" key="2">
    <citation type="journal article" date="2021" name="Mol. Plant Pathol.">
        <title>A 20-kb lineage-specific genomic region tames virulence in pathogenic amphidiploid Verticillium longisporum.</title>
        <authorList>
            <person name="Harting R."/>
            <person name="Starke J."/>
            <person name="Kusch H."/>
            <person name="Poggeler S."/>
            <person name="Maurus I."/>
            <person name="Schluter R."/>
            <person name="Landesfeind M."/>
            <person name="Bulla I."/>
            <person name="Nowrousian M."/>
            <person name="de Jonge R."/>
            <person name="Stahlhut G."/>
            <person name="Hoff K.J."/>
            <person name="Asshauer K.P."/>
            <person name="Thurmer A."/>
            <person name="Stanke M."/>
            <person name="Daniel R."/>
            <person name="Morgenstern B."/>
            <person name="Thomma B.P.H.J."/>
            <person name="Kronstad J.W."/>
            <person name="Braus-Stromeyer S.A."/>
            <person name="Braus G.H."/>
        </authorList>
    </citation>
    <scope>NUCLEOTIDE SEQUENCE</scope>
    <source>
        <strain evidence="5">Vl32</strain>
    </source>
</reference>
<evidence type="ECO:0000313" key="6">
    <source>
        <dbReference type="Proteomes" id="UP000044602"/>
    </source>
</evidence>
<sequence length="451" mass="49124">MDADTNTAHTALSALAAILHGSSVIPREEGYEFTKCSGFKVNGDQCSNPIGALRRESAISLYACFSKMEVCPMTEAFFEQLTGFLNNTHCGIRVVKPSVNLERWKYSWLSAKMTANVQVVEAGEAERDLTGSPGIPDASVKVFSASTLTVGTIEHEPSSQVPDDSPPTYRSPAYRSPTCESIHGNDDSTMDDGESVLDHQTVKPPEPQPADDSVFGSTDGLQAINRRPVAAHPATDTRLSTASYAPADNSLLVPDASKPHQPPSPPSSEGDSAIVMEAVTDPSASLEVTPSEEVSAVEAAEAANAILDDRVFALVAVEFRRKSSVRDPSPFLAEMYKYLTETQRREGIVYVLAHTEDPALFKIGYTGFSAENRLAQSNHCYKANTQIIHETQGGPFFEKAEKLARLALRNENLVVTACLQCGKRHREWFRTSRETVIETVESMERLVKLPA</sequence>
<keyword evidence="6" id="KW-1185">Reference proteome</keyword>
<evidence type="ECO:0000313" key="3">
    <source>
        <dbReference type="EMBL" id="CRK11761.1"/>
    </source>
</evidence>
<dbReference type="InterPro" id="IPR053006">
    <property type="entry name" value="Meiosis_regulatory"/>
</dbReference>
<name>A0A0G4KQ06_VERLO</name>
<feature type="region of interest" description="Disordered" evidence="1">
    <location>
        <begin position="151"/>
        <end position="218"/>
    </location>
</feature>
<dbReference type="InterPro" id="IPR018306">
    <property type="entry name" value="Phage_T5_Orf172_DNA-bd"/>
</dbReference>
<dbReference type="EMBL" id="JAEMWZ010000317">
    <property type="protein sequence ID" value="KAG7125358.1"/>
    <property type="molecule type" value="Genomic_DNA"/>
</dbReference>
<proteinExistence type="predicted"/>
<feature type="region of interest" description="Disordered" evidence="1">
    <location>
        <begin position="249"/>
        <end position="271"/>
    </location>
</feature>
<dbReference type="SMART" id="SM00974">
    <property type="entry name" value="T5orf172"/>
    <property type="match status" value="1"/>
</dbReference>
<protein>
    <recommendedName>
        <fullName evidence="2">Bacteriophage T5 Orf172 DNA-binding domain-containing protein</fullName>
    </recommendedName>
</protein>
<dbReference type="PANTHER" id="PTHR28094">
    <property type="entry name" value="MEIOTICALLY UP-REGULATED GENE 113 PROTEIN"/>
    <property type="match status" value="1"/>
</dbReference>
<dbReference type="EMBL" id="CVQI01025669">
    <property type="protein sequence ID" value="CRK33525.1"/>
    <property type="molecule type" value="Genomic_DNA"/>
</dbReference>
<evidence type="ECO:0000313" key="4">
    <source>
        <dbReference type="EMBL" id="CRK33525.1"/>
    </source>
</evidence>
<gene>
    <name evidence="3" type="ORF">BN1708_010277</name>
    <name evidence="4" type="ORF">BN1723_014742</name>
    <name evidence="5" type="ORF">HYQ45_013232</name>
</gene>
<reference evidence="6 7" key="1">
    <citation type="submission" date="2015-05" db="EMBL/GenBank/DDBJ databases">
        <authorList>
            <person name="Fogelqvist Johan"/>
        </authorList>
    </citation>
    <scope>NUCLEOTIDE SEQUENCE [LARGE SCALE GENOMIC DNA]</scope>
    <source>
        <strain evidence="3">VL1</strain>
        <strain evidence="4">VL2</strain>
    </source>
</reference>
<feature type="domain" description="Bacteriophage T5 Orf172 DNA-binding" evidence="2">
    <location>
        <begin position="355"/>
        <end position="443"/>
    </location>
</feature>
<feature type="non-terminal residue" evidence="3">
    <location>
        <position position="451"/>
    </location>
</feature>
<dbReference type="Proteomes" id="UP000689129">
    <property type="component" value="Unassembled WGS sequence"/>
</dbReference>
<dbReference type="EMBL" id="CVQH01003224">
    <property type="protein sequence ID" value="CRK11761.1"/>
    <property type="molecule type" value="Genomic_DNA"/>
</dbReference>
<dbReference type="Proteomes" id="UP000044602">
    <property type="component" value="Unassembled WGS sequence"/>
</dbReference>
<dbReference type="PANTHER" id="PTHR28094:SF1">
    <property type="entry name" value="MEIOTICALLY UP-REGULATED GENE 113 PROTEIN"/>
    <property type="match status" value="1"/>
</dbReference>
<dbReference type="Pfam" id="PF10544">
    <property type="entry name" value="T5orf172"/>
    <property type="match status" value="1"/>
</dbReference>
<evidence type="ECO:0000256" key="1">
    <source>
        <dbReference type="SAM" id="MobiDB-lite"/>
    </source>
</evidence>
<dbReference type="OrthoDB" id="4851657at2759"/>
<dbReference type="Proteomes" id="UP000045706">
    <property type="component" value="Unassembled WGS sequence"/>
</dbReference>
<evidence type="ECO:0000313" key="5">
    <source>
        <dbReference type="EMBL" id="KAG7125358.1"/>
    </source>
</evidence>
<dbReference type="AlphaFoldDB" id="A0A0G4KQ06"/>
<organism evidence="3 6">
    <name type="scientific">Verticillium longisporum</name>
    <name type="common">Verticillium dahliae var. longisporum</name>
    <dbReference type="NCBI Taxonomy" id="100787"/>
    <lineage>
        <taxon>Eukaryota</taxon>
        <taxon>Fungi</taxon>
        <taxon>Dikarya</taxon>
        <taxon>Ascomycota</taxon>
        <taxon>Pezizomycotina</taxon>
        <taxon>Sordariomycetes</taxon>
        <taxon>Hypocreomycetidae</taxon>
        <taxon>Glomerellales</taxon>
        <taxon>Plectosphaerellaceae</taxon>
        <taxon>Verticillium</taxon>
    </lineage>
</organism>
<evidence type="ECO:0000313" key="7">
    <source>
        <dbReference type="Proteomes" id="UP000045706"/>
    </source>
</evidence>
<evidence type="ECO:0000259" key="2">
    <source>
        <dbReference type="SMART" id="SM00974"/>
    </source>
</evidence>
<accession>A0A0G4KQ06</accession>